<dbReference type="GO" id="GO:0008168">
    <property type="term" value="F:methyltransferase activity"/>
    <property type="evidence" value="ECO:0007669"/>
    <property type="project" value="UniProtKB-KW"/>
</dbReference>
<dbReference type="AlphaFoldDB" id="A0AAQ3LAI5"/>
<keyword evidence="1" id="KW-0808">Transferase</keyword>
<dbReference type="GO" id="GO:0032259">
    <property type="term" value="P:methylation"/>
    <property type="evidence" value="ECO:0007669"/>
    <property type="project" value="UniProtKB-KW"/>
</dbReference>
<proteinExistence type="predicted"/>
<dbReference type="KEGG" id="puo:RZN69_02165"/>
<dbReference type="Pfam" id="PF13489">
    <property type="entry name" value="Methyltransf_23"/>
    <property type="match status" value="1"/>
</dbReference>
<reference evidence="1 2" key="1">
    <citation type="submission" date="2023-10" db="EMBL/GenBank/DDBJ databases">
        <title>Rubellicoccus peritrichatus gen. nov., sp. nov., isolated from an algae of coral reef tank.</title>
        <authorList>
            <person name="Luo J."/>
        </authorList>
    </citation>
    <scope>NUCLEOTIDE SEQUENCE [LARGE SCALE GENOMIC DNA]</scope>
    <source>
        <strain evidence="1 2">CR14</strain>
    </source>
</reference>
<evidence type="ECO:0000313" key="1">
    <source>
        <dbReference type="EMBL" id="WOO41876.1"/>
    </source>
</evidence>
<evidence type="ECO:0000313" key="2">
    <source>
        <dbReference type="Proteomes" id="UP001304300"/>
    </source>
</evidence>
<organism evidence="1 2">
    <name type="scientific">Rubellicoccus peritrichatus</name>
    <dbReference type="NCBI Taxonomy" id="3080537"/>
    <lineage>
        <taxon>Bacteria</taxon>
        <taxon>Pseudomonadati</taxon>
        <taxon>Verrucomicrobiota</taxon>
        <taxon>Opitutia</taxon>
        <taxon>Puniceicoccales</taxon>
        <taxon>Cerasicoccaceae</taxon>
        <taxon>Rubellicoccus</taxon>
    </lineage>
</organism>
<sequence>MDQDGFYDAAYYDSHYGRIHSDADYYRVRSKYWRHALFEVFGIPTDGLCLDFGCGLGVVSAALDQVETYDFSPFARDFVKNKGGTVYGDPRDIADNRFDLILSSHCLEHSLTPHEDLKRFAQWAKPNARFVLVLPVEINLKPANCYDNDRHMQTWTFQTITNLLLASGWQPLQQAYIYDSFALGRLTSLLGEDKAVPLAWKLGRAVRQFKSLYIISRPQTEQPA</sequence>
<dbReference type="InterPro" id="IPR029063">
    <property type="entry name" value="SAM-dependent_MTases_sf"/>
</dbReference>
<dbReference type="Gene3D" id="3.40.50.150">
    <property type="entry name" value="Vaccinia Virus protein VP39"/>
    <property type="match status" value="1"/>
</dbReference>
<dbReference type="EMBL" id="CP136920">
    <property type="protein sequence ID" value="WOO41876.1"/>
    <property type="molecule type" value="Genomic_DNA"/>
</dbReference>
<keyword evidence="2" id="KW-1185">Reference proteome</keyword>
<name>A0AAQ3LAI5_9BACT</name>
<dbReference type="CDD" id="cd02440">
    <property type="entry name" value="AdoMet_MTases"/>
    <property type="match status" value="1"/>
</dbReference>
<keyword evidence="1" id="KW-0489">Methyltransferase</keyword>
<dbReference type="EC" id="2.1.1.-" evidence="1"/>
<dbReference type="Proteomes" id="UP001304300">
    <property type="component" value="Chromosome"/>
</dbReference>
<gene>
    <name evidence="1" type="ORF">RZN69_02165</name>
</gene>
<protein>
    <submittedName>
        <fullName evidence="1">Class I SAM-dependent methyltransferase</fullName>
        <ecNumber evidence="1">2.1.1.-</ecNumber>
    </submittedName>
</protein>
<dbReference type="SUPFAM" id="SSF53335">
    <property type="entry name" value="S-adenosyl-L-methionine-dependent methyltransferases"/>
    <property type="match status" value="1"/>
</dbReference>
<accession>A0AAQ3LAI5</accession>
<dbReference type="RefSeq" id="WP_317834360.1">
    <property type="nucleotide sequence ID" value="NZ_CP136920.1"/>
</dbReference>